<evidence type="ECO:0000313" key="2">
    <source>
        <dbReference type="Proteomes" id="UP000280307"/>
    </source>
</evidence>
<dbReference type="Gene3D" id="3.40.50.150">
    <property type="entry name" value="Vaccinia Virus protein VP39"/>
    <property type="match status" value="1"/>
</dbReference>
<evidence type="ECO:0000313" key="1">
    <source>
        <dbReference type="EMBL" id="RRR72211.1"/>
    </source>
</evidence>
<dbReference type="AlphaFoldDB" id="A0A426U0B9"/>
<dbReference type="GO" id="GO:0032259">
    <property type="term" value="P:methylation"/>
    <property type="evidence" value="ECO:0007669"/>
    <property type="project" value="UniProtKB-KW"/>
</dbReference>
<dbReference type="InterPro" id="IPR029063">
    <property type="entry name" value="SAM-dependent_MTases_sf"/>
</dbReference>
<gene>
    <name evidence="1" type="ORF">EI684_10430</name>
</gene>
<accession>A0A426U0B9</accession>
<proteinExistence type="predicted"/>
<dbReference type="Pfam" id="PF13489">
    <property type="entry name" value="Methyltransf_23"/>
    <property type="match status" value="1"/>
</dbReference>
<dbReference type="CDD" id="cd02440">
    <property type="entry name" value="AdoMet_MTases"/>
    <property type="match status" value="1"/>
</dbReference>
<organism evidence="1 2">
    <name type="scientific">Candidatus Viridilinea halotolerans</name>
    <dbReference type="NCBI Taxonomy" id="2491704"/>
    <lineage>
        <taxon>Bacteria</taxon>
        <taxon>Bacillati</taxon>
        <taxon>Chloroflexota</taxon>
        <taxon>Chloroflexia</taxon>
        <taxon>Chloroflexales</taxon>
        <taxon>Chloroflexineae</taxon>
        <taxon>Oscillochloridaceae</taxon>
        <taxon>Candidatus Viridilinea</taxon>
    </lineage>
</organism>
<dbReference type="Proteomes" id="UP000280307">
    <property type="component" value="Unassembled WGS sequence"/>
</dbReference>
<dbReference type="GO" id="GO:0008168">
    <property type="term" value="F:methyltransferase activity"/>
    <property type="evidence" value="ECO:0007669"/>
    <property type="project" value="UniProtKB-KW"/>
</dbReference>
<comment type="caution">
    <text evidence="1">The sequence shown here is derived from an EMBL/GenBank/DDBJ whole genome shotgun (WGS) entry which is preliminary data.</text>
</comment>
<keyword evidence="1" id="KW-0489">Methyltransferase</keyword>
<reference evidence="1 2" key="1">
    <citation type="submission" date="2018-12" db="EMBL/GenBank/DDBJ databases">
        <title>Genome Sequence of Candidatus Viridilinea halotolerans isolated from saline sulfide-rich spring.</title>
        <authorList>
            <person name="Grouzdev D.S."/>
            <person name="Burganskaya E.I."/>
            <person name="Krutkina M.S."/>
            <person name="Sukhacheva M.V."/>
            <person name="Gorlenko V.M."/>
        </authorList>
    </citation>
    <scope>NUCLEOTIDE SEQUENCE [LARGE SCALE GENOMIC DNA]</scope>
    <source>
        <strain evidence="1">Chok-6</strain>
    </source>
</reference>
<dbReference type="EMBL" id="RSAS01000406">
    <property type="protein sequence ID" value="RRR72211.1"/>
    <property type="molecule type" value="Genomic_DNA"/>
</dbReference>
<dbReference type="SUPFAM" id="SSF53335">
    <property type="entry name" value="S-adenosyl-L-methionine-dependent methyltransferases"/>
    <property type="match status" value="1"/>
</dbReference>
<sequence>MPRITSLQQRLRASLRALAGIDDALIAAVPAPPPTPAPVPLVLDRNLAASYLHGDGIEIGALHHPLPTPPTARVRYVDRMSVTDLRIHYPELNNVDLVEVDIIDDGEKLLTIDVDSQDFVIANHFLEHCQDPIATIKNLFRVLKVGGILYVAIPDKRYTFDRDRELTSLDHLIRDHTEGPAWSKRHHFEEWTRLVNKVEDESEAQQQIEHLIAIDYSIHYHNWTQIELLELLVALRHHFRLPFDVELTLRHGIEYIIVLRKNAE</sequence>
<name>A0A426U0B9_9CHLR</name>
<keyword evidence="1" id="KW-0808">Transferase</keyword>
<protein>
    <submittedName>
        <fullName evidence="1">Methyltransferase domain-containing protein</fullName>
    </submittedName>
</protein>